<name>A0A645JAI9_9ZZZZ</name>
<evidence type="ECO:0000313" key="1">
    <source>
        <dbReference type="EMBL" id="MPN60417.1"/>
    </source>
</evidence>
<accession>A0A645JAI9</accession>
<organism evidence="1">
    <name type="scientific">bioreactor metagenome</name>
    <dbReference type="NCBI Taxonomy" id="1076179"/>
    <lineage>
        <taxon>unclassified sequences</taxon>
        <taxon>metagenomes</taxon>
        <taxon>ecological metagenomes</taxon>
    </lineage>
</organism>
<proteinExistence type="predicted"/>
<dbReference type="AlphaFoldDB" id="A0A645JAI9"/>
<sequence length="139" mass="16130">MADTHNIRFLENKSITCEYELTNEGVNWVRYILAKDDNTTHRLKMVEGLIHSLVSRNLLKDIVKLVYSEPIFVKNKCNGYGVNLDFENLDENDIFSFMTIVLDVFDLDKSADKVSFFSDLLIDYLRKRMVALATNVEEV</sequence>
<dbReference type="EMBL" id="VSSQ01135674">
    <property type="protein sequence ID" value="MPN60417.1"/>
    <property type="molecule type" value="Genomic_DNA"/>
</dbReference>
<comment type="caution">
    <text evidence="1">The sequence shown here is derived from an EMBL/GenBank/DDBJ whole genome shotgun (WGS) entry which is preliminary data.</text>
</comment>
<protein>
    <submittedName>
        <fullName evidence="1">Uncharacterized protein</fullName>
    </submittedName>
</protein>
<reference evidence="1" key="1">
    <citation type="submission" date="2019-08" db="EMBL/GenBank/DDBJ databases">
        <authorList>
            <person name="Kucharzyk K."/>
            <person name="Murdoch R.W."/>
            <person name="Higgins S."/>
            <person name="Loffler F."/>
        </authorList>
    </citation>
    <scope>NUCLEOTIDE SEQUENCE</scope>
</reference>
<gene>
    <name evidence="1" type="ORF">SDC9_208145</name>
</gene>